<dbReference type="EMBL" id="JAMYWD010000009">
    <property type="protein sequence ID" value="KAJ4960125.1"/>
    <property type="molecule type" value="Genomic_DNA"/>
</dbReference>
<evidence type="ECO:0000259" key="7">
    <source>
        <dbReference type="Pfam" id="PF00892"/>
    </source>
</evidence>
<feature type="transmembrane region" description="Helical" evidence="6">
    <location>
        <begin position="516"/>
        <end position="539"/>
    </location>
</feature>
<reference evidence="8" key="1">
    <citation type="journal article" date="2023" name="Plant J.">
        <title>The genome of the king protea, Protea cynaroides.</title>
        <authorList>
            <person name="Chang J."/>
            <person name="Duong T.A."/>
            <person name="Schoeman C."/>
            <person name="Ma X."/>
            <person name="Roodt D."/>
            <person name="Barker N."/>
            <person name="Li Z."/>
            <person name="Van de Peer Y."/>
            <person name="Mizrachi E."/>
        </authorList>
    </citation>
    <scope>NUCLEOTIDE SEQUENCE</scope>
    <source>
        <tissue evidence="8">Young leaves</tissue>
    </source>
</reference>
<feature type="transmembrane region" description="Helical" evidence="6">
    <location>
        <begin position="451"/>
        <end position="470"/>
    </location>
</feature>
<dbReference type="Proteomes" id="UP001141806">
    <property type="component" value="Unassembled WGS sequence"/>
</dbReference>
<comment type="subcellular location">
    <subcellularLocation>
        <location evidence="1">Membrane</location>
        <topology evidence="1">Multi-pass membrane protein</topology>
    </subcellularLocation>
</comment>
<evidence type="ECO:0000256" key="5">
    <source>
        <dbReference type="ARBA" id="ARBA00023136"/>
    </source>
</evidence>
<keyword evidence="9" id="KW-1185">Reference proteome</keyword>
<dbReference type="InterPro" id="IPR030184">
    <property type="entry name" value="WAT1-related"/>
</dbReference>
<feature type="transmembrane region" description="Helical" evidence="6">
    <location>
        <begin position="41"/>
        <end position="61"/>
    </location>
</feature>
<dbReference type="GO" id="GO:0016020">
    <property type="term" value="C:membrane"/>
    <property type="evidence" value="ECO:0007669"/>
    <property type="project" value="UniProtKB-SubCell"/>
</dbReference>
<dbReference type="OrthoDB" id="1728340at2759"/>
<evidence type="ECO:0000256" key="6">
    <source>
        <dbReference type="SAM" id="Phobius"/>
    </source>
</evidence>
<gene>
    <name evidence="8" type="ORF">NE237_020035</name>
</gene>
<dbReference type="Pfam" id="PF00892">
    <property type="entry name" value="EamA"/>
    <property type="match status" value="4"/>
</dbReference>
<feature type="transmembrane region" description="Helical" evidence="6">
    <location>
        <begin position="695"/>
        <end position="716"/>
    </location>
</feature>
<protein>
    <recommendedName>
        <fullName evidence="7">EamA domain-containing protein</fullName>
    </recommendedName>
</protein>
<feature type="domain" description="EamA" evidence="7">
    <location>
        <begin position="190"/>
        <end position="327"/>
    </location>
</feature>
<dbReference type="InterPro" id="IPR037185">
    <property type="entry name" value="EmrE-like"/>
</dbReference>
<feature type="transmembrane region" description="Helical" evidence="6">
    <location>
        <begin position="7"/>
        <end position="29"/>
    </location>
</feature>
<feature type="transmembrane region" description="Helical" evidence="6">
    <location>
        <begin position="136"/>
        <end position="154"/>
    </location>
</feature>
<organism evidence="8 9">
    <name type="scientific">Protea cynaroides</name>
    <dbReference type="NCBI Taxonomy" id="273540"/>
    <lineage>
        <taxon>Eukaryota</taxon>
        <taxon>Viridiplantae</taxon>
        <taxon>Streptophyta</taxon>
        <taxon>Embryophyta</taxon>
        <taxon>Tracheophyta</taxon>
        <taxon>Spermatophyta</taxon>
        <taxon>Magnoliopsida</taxon>
        <taxon>Proteales</taxon>
        <taxon>Proteaceae</taxon>
        <taxon>Protea</taxon>
    </lineage>
</organism>
<feature type="domain" description="EamA" evidence="7">
    <location>
        <begin position="25"/>
        <end position="152"/>
    </location>
</feature>
<keyword evidence="5 6" id="KW-0472">Membrane</keyword>
<feature type="domain" description="EamA" evidence="7">
    <location>
        <begin position="629"/>
        <end position="767"/>
    </location>
</feature>
<feature type="transmembrane region" description="Helical" evidence="6">
    <location>
        <begin position="579"/>
        <end position="597"/>
    </location>
</feature>
<comment type="similarity">
    <text evidence="2">Belongs to the drug/metabolite transporter (DMT) superfamily. Plant drug/metabolite exporter (P-DME) (TC 2.A.7.4) family.</text>
</comment>
<comment type="caution">
    <text evidence="8">The sequence shown here is derived from an EMBL/GenBank/DDBJ whole genome shotgun (WGS) entry which is preliminary data.</text>
</comment>
<feature type="transmembrane region" description="Helical" evidence="6">
    <location>
        <begin position="723"/>
        <end position="744"/>
    </location>
</feature>
<name>A0A9Q0K322_9MAGN</name>
<feature type="transmembrane region" description="Helical" evidence="6">
    <location>
        <begin position="545"/>
        <end position="567"/>
    </location>
</feature>
<dbReference type="InterPro" id="IPR000620">
    <property type="entry name" value="EamA_dom"/>
</dbReference>
<feature type="transmembrane region" description="Helical" evidence="6">
    <location>
        <begin position="255"/>
        <end position="276"/>
    </location>
</feature>
<feature type="domain" description="EamA" evidence="7">
    <location>
        <begin position="468"/>
        <end position="594"/>
    </location>
</feature>
<dbReference type="AlphaFoldDB" id="A0A9Q0K322"/>
<dbReference type="PANTHER" id="PTHR31218">
    <property type="entry name" value="WAT1-RELATED PROTEIN"/>
    <property type="match status" value="1"/>
</dbReference>
<evidence type="ECO:0000256" key="1">
    <source>
        <dbReference type="ARBA" id="ARBA00004141"/>
    </source>
</evidence>
<proteinExistence type="inferred from homology"/>
<feature type="transmembrane region" description="Helical" evidence="6">
    <location>
        <begin position="750"/>
        <end position="769"/>
    </location>
</feature>
<feature type="transmembrane region" description="Helical" evidence="6">
    <location>
        <begin position="310"/>
        <end position="329"/>
    </location>
</feature>
<feature type="transmembrane region" description="Helical" evidence="6">
    <location>
        <begin position="102"/>
        <end position="124"/>
    </location>
</feature>
<feature type="transmembrane region" description="Helical" evidence="6">
    <location>
        <begin position="185"/>
        <end position="207"/>
    </location>
</feature>
<sequence>MASKPGLWDVVPFALMVMVECGEVGITTLSKAAMMKGMSHFVFVVYYNAIGTLILLPSFLFRRNKRPPLTFSILRRFFLLGLIGICLRQICAFSGISLSSPTLASALGNLIPAFTFVLAVIFRMEKVDLSRKSSRARVLGTIASVGGAFVVTLYKGPPIMMINKTPSAASDQLLNLNYFSEPSSFNWILGGFLIALTCVFSALWNILQTATVKEYKDETTIVFFYCLFGTIQCAVVSLFAERDIRTWIIRPDIELIAILYSAIVGGVLASGVLTWCLRMRGPIYVAMYKPLGIVIAVVMGVIFLGDVLHIGSVIGAVIIVLGFYAVMWGQAKEEKMVDSEDRVKNSDGEIDQRWVESESGFEEEYVRSSAICQDGDGRVLGCGADHTQQSSHVERDELLCVCCLLQRRRHPNPLPHFLPPLSQDSEKLSWRDRSEMGWNLNQDLKKSMRGVAPYAGMVMVECLDVGLTTLSKAAMSRGMSHFVFVVYSNAIATLILFPASFLLFPLSNRPPLTFSLLCRFFLLGLAGISLMQNCVFAGINFSSPTLGSAMSNLIPAFTFILAVISRVEKVDLRSSGSQLRIMGSIVSISGALIVTLYKGPSIGIKPSIHPSQTPTSSSSNALTASNWILGALFLLAASLSASIWNTLQAATLKRYPTEMIIVSFNSFFGSIQCALIASILERDPTAWSLKPGLELLAIFYSAVIGSVMTPCVMTWCIHEKGPVFVAMFKPLGIAIAALMGAMFLGDTLHLGSMVGAIIIVVGFYGVIWGQSKDERRIKEDDGVENLTLPIEKAPLLQNYIQV</sequence>
<evidence type="ECO:0000313" key="9">
    <source>
        <dbReference type="Proteomes" id="UP001141806"/>
    </source>
</evidence>
<evidence type="ECO:0000256" key="4">
    <source>
        <dbReference type="ARBA" id="ARBA00022989"/>
    </source>
</evidence>
<keyword evidence="4 6" id="KW-1133">Transmembrane helix</keyword>
<feature type="transmembrane region" description="Helical" evidence="6">
    <location>
        <begin position="659"/>
        <end position="680"/>
    </location>
</feature>
<keyword evidence="3 6" id="KW-0812">Transmembrane</keyword>
<accession>A0A9Q0K322</accession>
<evidence type="ECO:0000256" key="2">
    <source>
        <dbReference type="ARBA" id="ARBA00007635"/>
    </source>
</evidence>
<evidence type="ECO:0000313" key="8">
    <source>
        <dbReference type="EMBL" id="KAJ4960125.1"/>
    </source>
</evidence>
<dbReference type="SUPFAM" id="SSF103481">
    <property type="entry name" value="Multidrug resistance efflux transporter EmrE"/>
    <property type="match status" value="4"/>
</dbReference>
<feature type="transmembrane region" description="Helical" evidence="6">
    <location>
        <begin position="627"/>
        <end position="647"/>
    </location>
</feature>
<dbReference type="GO" id="GO:0022857">
    <property type="term" value="F:transmembrane transporter activity"/>
    <property type="evidence" value="ECO:0007669"/>
    <property type="project" value="InterPro"/>
</dbReference>
<feature type="transmembrane region" description="Helical" evidence="6">
    <location>
        <begin position="482"/>
        <end position="504"/>
    </location>
</feature>
<evidence type="ECO:0000256" key="3">
    <source>
        <dbReference type="ARBA" id="ARBA00022692"/>
    </source>
</evidence>
<feature type="transmembrane region" description="Helical" evidence="6">
    <location>
        <begin position="283"/>
        <end position="304"/>
    </location>
</feature>
<feature type="transmembrane region" description="Helical" evidence="6">
    <location>
        <begin position="73"/>
        <end position="96"/>
    </location>
</feature>
<feature type="transmembrane region" description="Helical" evidence="6">
    <location>
        <begin position="219"/>
        <end position="240"/>
    </location>
</feature>